<reference evidence="2 3" key="1">
    <citation type="submission" date="2021-07" db="EMBL/GenBank/DDBJ databases">
        <title>Paenibacillus radiodurans sp. nov., isolated from the southeastern edge of Tengger Desert.</title>
        <authorList>
            <person name="Zhang G."/>
        </authorList>
    </citation>
    <scope>NUCLEOTIDE SEQUENCE [LARGE SCALE GENOMIC DNA]</scope>
    <source>
        <strain evidence="2 3">CCM 7311</strain>
    </source>
</reference>
<gene>
    <name evidence="2" type="ORF">K0U00_25360</name>
</gene>
<comment type="caution">
    <text evidence="2">The sequence shown here is derived from an EMBL/GenBank/DDBJ whole genome shotgun (WGS) entry which is preliminary data.</text>
</comment>
<organism evidence="2 3">
    <name type="scientific">Paenibacillus sepulcri</name>
    <dbReference type="NCBI Taxonomy" id="359917"/>
    <lineage>
        <taxon>Bacteria</taxon>
        <taxon>Bacillati</taxon>
        <taxon>Bacillota</taxon>
        <taxon>Bacilli</taxon>
        <taxon>Bacillales</taxon>
        <taxon>Paenibacillaceae</taxon>
        <taxon>Paenibacillus</taxon>
    </lineage>
</organism>
<feature type="domain" description="Transposase IS66 C-terminal" evidence="1">
    <location>
        <begin position="3"/>
        <end position="28"/>
    </location>
</feature>
<sequence length="49" mass="5629">MYSIIKTAKENGLHPFRYLKYLFGQFPRASGFPGSERTGTLYALLLNFL</sequence>
<evidence type="ECO:0000259" key="1">
    <source>
        <dbReference type="Pfam" id="PF13817"/>
    </source>
</evidence>
<dbReference type="Pfam" id="PF13817">
    <property type="entry name" value="DDE_Tnp_IS66_C"/>
    <property type="match status" value="1"/>
</dbReference>
<evidence type="ECO:0000313" key="2">
    <source>
        <dbReference type="EMBL" id="MBW7457375.1"/>
    </source>
</evidence>
<dbReference type="EMBL" id="JAHZIK010000832">
    <property type="protein sequence ID" value="MBW7457375.1"/>
    <property type="molecule type" value="Genomic_DNA"/>
</dbReference>
<evidence type="ECO:0000313" key="3">
    <source>
        <dbReference type="Proteomes" id="UP001519887"/>
    </source>
</evidence>
<name>A0ABS7C8W0_9BACL</name>
<dbReference type="Proteomes" id="UP001519887">
    <property type="component" value="Unassembled WGS sequence"/>
</dbReference>
<proteinExistence type="predicted"/>
<accession>A0ABS7C8W0</accession>
<keyword evidence="3" id="KW-1185">Reference proteome</keyword>
<dbReference type="InterPro" id="IPR039552">
    <property type="entry name" value="IS66_C"/>
</dbReference>
<protein>
    <submittedName>
        <fullName evidence="2">Transposase domain-containing protein</fullName>
    </submittedName>
</protein>